<comment type="subcellular location">
    <subcellularLocation>
        <location evidence="1 7">Cell membrane</location>
        <topology evidence="1 7">Multi-pass membrane protein</topology>
    </subcellularLocation>
</comment>
<dbReference type="EMBL" id="LANJ01000019">
    <property type="protein sequence ID" value="KKC37304.1"/>
    <property type="molecule type" value="Genomic_DNA"/>
</dbReference>
<feature type="domain" description="ABC transmembrane type-1" evidence="8">
    <location>
        <begin position="92"/>
        <end position="281"/>
    </location>
</feature>
<dbReference type="PANTHER" id="PTHR43386">
    <property type="entry name" value="OLIGOPEPTIDE TRANSPORT SYSTEM PERMEASE PROTEIN APPC"/>
    <property type="match status" value="1"/>
</dbReference>
<keyword evidence="6 7" id="KW-0472">Membrane</keyword>
<feature type="transmembrane region" description="Helical" evidence="7">
    <location>
        <begin position="34"/>
        <end position="54"/>
    </location>
</feature>
<evidence type="ECO:0000256" key="7">
    <source>
        <dbReference type="RuleBase" id="RU363032"/>
    </source>
</evidence>
<comment type="caution">
    <text evidence="9">The sequence shown here is derived from an EMBL/GenBank/DDBJ whole genome shotgun (WGS) entry which is preliminary data.</text>
</comment>
<feature type="transmembrane region" description="Helical" evidence="7">
    <location>
        <begin position="205"/>
        <end position="227"/>
    </location>
</feature>
<keyword evidence="5 7" id="KW-1133">Transmembrane helix</keyword>
<evidence type="ECO:0000256" key="6">
    <source>
        <dbReference type="ARBA" id="ARBA00023136"/>
    </source>
</evidence>
<evidence type="ECO:0000313" key="9">
    <source>
        <dbReference type="EMBL" id="KKC37304.1"/>
    </source>
</evidence>
<sequence>MTDMTAPPAAITQPSRLSRAIAALRRLPLAVELASAWLLAMFVIAALAHVLAPYEISEIDLMSRLVPPGSPGHWLGTDELGRDVLSRLLVSIRSSLLIAALATILSATIGTVLGFLAAQRRGVFEHAILMFVDFQAALPFIIMALAVSAFVGASVPVLVGLMAFYGWERYARLARGLALSAMGKGYAGAVMQLGASPMRVFMRHILPNVSATLVVTMTLSFSEVILAESGLSFLGLGVQLPDSSLGNMIGFGRDYLTTAPWIMLAPAAVITLTSLSVSILGDWLRDRLDPSVS</sequence>
<dbReference type="OrthoDB" id="8410865at2"/>
<feature type="transmembrane region" description="Helical" evidence="7">
    <location>
        <begin position="96"/>
        <end position="118"/>
    </location>
</feature>
<evidence type="ECO:0000256" key="1">
    <source>
        <dbReference type="ARBA" id="ARBA00004651"/>
    </source>
</evidence>
<dbReference type="SUPFAM" id="SSF161098">
    <property type="entry name" value="MetI-like"/>
    <property type="match status" value="1"/>
</dbReference>
<dbReference type="PROSITE" id="PS50928">
    <property type="entry name" value="ABC_TM1"/>
    <property type="match status" value="1"/>
</dbReference>
<dbReference type="InterPro" id="IPR035906">
    <property type="entry name" value="MetI-like_sf"/>
</dbReference>
<dbReference type="PANTHER" id="PTHR43386:SF25">
    <property type="entry name" value="PEPTIDE ABC TRANSPORTER PERMEASE PROTEIN"/>
    <property type="match status" value="1"/>
</dbReference>
<dbReference type="CDD" id="cd06261">
    <property type="entry name" value="TM_PBP2"/>
    <property type="match status" value="1"/>
</dbReference>
<gene>
    <name evidence="9" type="ORF">WH87_12170</name>
</gene>
<keyword evidence="2 7" id="KW-0813">Transport</keyword>
<evidence type="ECO:0000256" key="4">
    <source>
        <dbReference type="ARBA" id="ARBA00022692"/>
    </source>
</evidence>
<dbReference type="InterPro" id="IPR000515">
    <property type="entry name" value="MetI-like"/>
</dbReference>
<name>A0A0F5QBC9_9HYPH</name>
<reference evidence="9 10" key="1">
    <citation type="submission" date="2015-03" db="EMBL/GenBank/DDBJ databases">
        <authorList>
            <person name="Lepp D."/>
            <person name="Hassan Y.I."/>
            <person name="Li X.-Z."/>
            <person name="Zhou T."/>
        </authorList>
    </citation>
    <scope>NUCLEOTIDE SEQUENCE [LARGE SCALE GENOMIC DNA]</scope>
    <source>
        <strain evidence="9 10">E84</strain>
    </source>
</reference>
<evidence type="ECO:0000256" key="2">
    <source>
        <dbReference type="ARBA" id="ARBA00022448"/>
    </source>
</evidence>
<protein>
    <submittedName>
        <fullName evidence="9">Peptide ABC transporter permease</fullName>
    </submittedName>
</protein>
<feature type="transmembrane region" description="Helical" evidence="7">
    <location>
        <begin position="261"/>
        <end position="284"/>
    </location>
</feature>
<dbReference type="PATRIC" id="fig|1293439.3.peg.2035"/>
<feature type="transmembrane region" description="Helical" evidence="7">
    <location>
        <begin position="138"/>
        <end position="165"/>
    </location>
</feature>
<accession>A0A0F5QBC9</accession>
<evidence type="ECO:0000259" key="8">
    <source>
        <dbReference type="PROSITE" id="PS50928"/>
    </source>
</evidence>
<dbReference type="AlphaFoldDB" id="A0A0F5QBC9"/>
<keyword evidence="3" id="KW-1003">Cell membrane</keyword>
<dbReference type="STRING" id="1293439.WH87_12170"/>
<evidence type="ECO:0000256" key="3">
    <source>
        <dbReference type="ARBA" id="ARBA00022475"/>
    </source>
</evidence>
<dbReference type="Gene3D" id="1.10.3720.10">
    <property type="entry name" value="MetI-like"/>
    <property type="match status" value="1"/>
</dbReference>
<proteinExistence type="inferred from homology"/>
<keyword evidence="4 7" id="KW-0812">Transmembrane</keyword>
<dbReference type="InterPro" id="IPR050366">
    <property type="entry name" value="BP-dependent_transpt_permease"/>
</dbReference>
<keyword evidence="10" id="KW-1185">Reference proteome</keyword>
<dbReference type="GO" id="GO:0005886">
    <property type="term" value="C:plasma membrane"/>
    <property type="evidence" value="ECO:0007669"/>
    <property type="project" value="UniProtKB-SubCell"/>
</dbReference>
<evidence type="ECO:0000313" key="10">
    <source>
        <dbReference type="Proteomes" id="UP000033411"/>
    </source>
</evidence>
<organism evidence="9 10">
    <name type="scientific">Devosia epidermidihirudinis</name>
    <dbReference type="NCBI Taxonomy" id="1293439"/>
    <lineage>
        <taxon>Bacteria</taxon>
        <taxon>Pseudomonadati</taxon>
        <taxon>Pseudomonadota</taxon>
        <taxon>Alphaproteobacteria</taxon>
        <taxon>Hyphomicrobiales</taxon>
        <taxon>Devosiaceae</taxon>
        <taxon>Devosia</taxon>
    </lineage>
</organism>
<comment type="similarity">
    <text evidence="7">Belongs to the binding-protein-dependent transport system permease family.</text>
</comment>
<dbReference type="Proteomes" id="UP000033411">
    <property type="component" value="Unassembled WGS sequence"/>
</dbReference>
<dbReference type="RefSeq" id="WP_046137495.1">
    <property type="nucleotide sequence ID" value="NZ_LANJ01000019.1"/>
</dbReference>
<dbReference type="Pfam" id="PF00528">
    <property type="entry name" value="BPD_transp_1"/>
    <property type="match status" value="1"/>
</dbReference>
<dbReference type="GO" id="GO:0055085">
    <property type="term" value="P:transmembrane transport"/>
    <property type="evidence" value="ECO:0007669"/>
    <property type="project" value="InterPro"/>
</dbReference>
<evidence type="ECO:0000256" key="5">
    <source>
        <dbReference type="ARBA" id="ARBA00022989"/>
    </source>
</evidence>